<evidence type="ECO:0000259" key="3">
    <source>
        <dbReference type="PROSITE" id="PS51782"/>
    </source>
</evidence>
<evidence type="ECO:0000313" key="4">
    <source>
        <dbReference type="EMBL" id="KAB0303162.1"/>
    </source>
</evidence>
<dbReference type="Proteomes" id="UP000326687">
    <property type="component" value="Unassembled WGS sequence"/>
</dbReference>
<dbReference type="RefSeq" id="WP_150893900.1">
    <property type="nucleotide sequence ID" value="NZ_VXDD01000001.1"/>
</dbReference>
<feature type="domain" description="LysM" evidence="3">
    <location>
        <begin position="115"/>
        <end position="165"/>
    </location>
</feature>
<dbReference type="InterPro" id="IPR018927">
    <property type="entry name" value="Pilus_synth_Q_C"/>
</dbReference>
<keyword evidence="2" id="KW-0732">Signal</keyword>
<gene>
    <name evidence="4" type="ORF">F2Z80_03950</name>
</gene>
<dbReference type="SMART" id="SM00257">
    <property type="entry name" value="LysM"/>
    <property type="match status" value="2"/>
</dbReference>
<dbReference type="PROSITE" id="PS51782">
    <property type="entry name" value="LYSM"/>
    <property type="match status" value="2"/>
</dbReference>
<feature type="signal peptide" evidence="2">
    <location>
        <begin position="1"/>
        <end position="22"/>
    </location>
</feature>
<evidence type="ECO:0000256" key="2">
    <source>
        <dbReference type="SAM" id="SignalP"/>
    </source>
</evidence>
<dbReference type="Gene3D" id="3.10.350.10">
    <property type="entry name" value="LysM domain"/>
    <property type="match status" value="2"/>
</dbReference>
<reference evidence="4 5" key="1">
    <citation type="submission" date="2019-09" db="EMBL/GenBank/DDBJ databases">
        <title>Vibrio Fortis S7-72.</title>
        <authorList>
            <person name="Das S.K."/>
        </authorList>
    </citation>
    <scope>NUCLEOTIDE SEQUENCE [LARGE SCALE GENOMIC DNA]</scope>
    <source>
        <strain evidence="4 5">S7-72</strain>
    </source>
</reference>
<evidence type="ECO:0000313" key="5">
    <source>
        <dbReference type="Proteomes" id="UP000326687"/>
    </source>
</evidence>
<dbReference type="Pfam" id="PF01476">
    <property type="entry name" value="LysM"/>
    <property type="match status" value="2"/>
</dbReference>
<sequence>MKLAKLCILLSALSAGTHGQSADDLYTVVSGDTASQVAFNHQLTLSQLAHQNPSWVESVKNNLDKLFIGTKLDVSLPSDANDKQLTTEEKAGRDTAVELTQAVEIVSSEELNHYMKYTVVSGDTASEVAYSHQMTLQQLTDENMAWVEQVGGNIDLLPIGTRLNVMSQKLEPPVTKNKLNKKSDDAKGNEDAEDSVFQNTSSVSSKKSESNPNKTVEHDQADVKSENAKPVTSKPVVAETSVVASKVIEPKLVEPKKQAQTISPFKLSEKQSFKKQFLNWCRSEELKCIWESQTDFKVAADLEYKGNTANQIVEQVAEDLYLNQSRTKVRYYSKNDVYRVYD</sequence>
<feature type="compositionally biased region" description="Low complexity" evidence="1">
    <location>
        <begin position="199"/>
        <end position="214"/>
    </location>
</feature>
<feature type="chain" id="PRO_5024446252" evidence="2">
    <location>
        <begin position="23"/>
        <end position="342"/>
    </location>
</feature>
<dbReference type="EMBL" id="VXDD01000001">
    <property type="protein sequence ID" value="KAB0303162.1"/>
    <property type="molecule type" value="Genomic_DNA"/>
</dbReference>
<feature type="compositionally biased region" description="Basic and acidic residues" evidence="1">
    <location>
        <begin position="215"/>
        <end position="227"/>
    </location>
</feature>
<feature type="domain" description="LysM" evidence="3">
    <location>
        <begin position="24"/>
        <end position="74"/>
    </location>
</feature>
<feature type="compositionally biased region" description="Basic and acidic residues" evidence="1">
    <location>
        <begin position="181"/>
        <end position="190"/>
    </location>
</feature>
<dbReference type="Pfam" id="PF10671">
    <property type="entry name" value="TcpQ"/>
    <property type="match status" value="1"/>
</dbReference>
<name>A0A5N3SA51_9VIBR</name>
<comment type="caution">
    <text evidence="4">The sequence shown here is derived from an EMBL/GenBank/DDBJ whole genome shotgun (WGS) entry which is preliminary data.</text>
</comment>
<dbReference type="AlphaFoldDB" id="A0A5N3SA51"/>
<proteinExistence type="predicted"/>
<feature type="region of interest" description="Disordered" evidence="1">
    <location>
        <begin position="170"/>
        <end position="236"/>
    </location>
</feature>
<evidence type="ECO:0000256" key="1">
    <source>
        <dbReference type="SAM" id="MobiDB-lite"/>
    </source>
</evidence>
<dbReference type="InterPro" id="IPR018392">
    <property type="entry name" value="LysM"/>
</dbReference>
<dbReference type="CDD" id="cd00118">
    <property type="entry name" value="LysM"/>
    <property type="match status" value="1"/>
</dbReference>
<dbReference type="InterPro" id="IPR036779">
    <property type="entry name" value="LysM_dom_sf"/>
</dbReference>
<protein>
    <submittedName>
        <fullName evidence="4">LysM peptidoglycan-binding domain-containing protein</fullName>
    </submittedName>
</protein>
<accession>A0A5N3SA51</accession>
<organism evidence="4 5">
    <name type="scientific">Vibrio fortis</name>
    <dbReference type="NCBI Taxonomy" id="212667"/>
    <lineage>
        <taxon>Bacteria</taxon>
        <taxon>Pseudomonadati</taxon>
        <taxon>Pseudomonadota</taxon>
        <taxon>Gammaproteobacteria</taxon>
        <taxon>Vibrionales</taxon>
        <taxon>Vibrionaceae</taxon>
        <taxon>Vibrio</taxon>
    </lineage>
</organism>